<dbReference type="SMART" id="SM01192">
    <property type="entry name" value="Enolase_C"/>
    <property type="match status" value="1"/>
</dbReference>
<dbReference type="RefSeq" id="WP_128526040.1">
    <property type="nucleotide sequence ID" value="NZ_CANLVY010000007.1"/>
</dbReference>
<evidence type="ECO:0000256" key="8">
    <source>
        <dbReference type="ARBA" id="ARBA00022842"/>
    </source>
</evidence>
<keyword evidence="18" id="KW-0670">Pyruvate</keyword>
<feature type="binding site" evidence="12">
    <location>
        <position position="367"/>
    </location>
    <ligand>
        <name>(2R)-2-phosphoglycerate</name>
        <dbReference type="ChEBI" id="CHEBI:58289"/>
    </ligand>
</feature>
<dbReference type="GO" id="GO:0000287">
    <property type="term" value="F:magnesium ion binding"/>
    <property type="evidence" value="ECO:0007669"/>
    <property type="project" value="UniProtKB-UniRule"/>
</dbReference>
<evidence type="ECO:0000256" key="3">
    <source>
        <dbReference type="ARBA" id="ARBA00012058"/>
    </source>
</evidence>
<dbReference type="PIRSF" id="PIRSF001400">
    <property type="entry name" value="Enolase"/>
    <property type="match status" value="1"/>
</dbReference>
<comment type="similarity">
    <text evidence="2 12">Belongs to the enolase family.</text>
</comment>
<dbReference type="SUPFAM" id="SSF51604">
    <property type="entry name" value="Enolase C-terminal domain-like"/>
    <property type="match status" value="1"/>
</dbReference>
<feature type="binding site" evidence="12 15">
    <location>
        <position position="285"/>
    </location>
    <ligand>
        <name>Mg(2+)</name>
        <dbReference type="ChEBI" id="CHEBI:18420"/>
    </ligand>
</feature>
<evidence type="ECO:0000313" key="18">
    <source>
        <dbReference type="EMBL" id="QAS53769.1"/>
    </source>
</evidence>
<feature type="binding site" evidence="14">
    <location>
        <position position="285"/>
    </location>
    <ligand>
        <name>substrate</name>
    </ligand>
</feature>
<dbReference type="InterPro" id="IPR020811">
    <property type="entry name" value="Enolase_N"/>
</dbReference>
<feature type="binding site" evidence="12">
    <location>
        <position position="388"/>
    </location>
    <ligand>
        <name>(2R)-2-phosphoglycerate</name>
        <dbReference type="ChEBI" id="CHEBI:58289"/>
    </ligand>
</feature>
<dbReference type="GO" id="GO:0006096">
    <property type="term" value="P:glycolytic process"/>
    <property type="evidence" value="ECO:0007669"/>
    <property type="project" value="UniProtKB-UniRule"/>
</dbReference>
<dbReference type="PANTHER" id="PTHR11902:SF1">
    <property type="entry name" value="ENOLASE"/>
    <property type="match status" value="1"/>
</dbReference>
<evidence type="ECO:0000256" key="10">
    <source>
        <dbReference type="ARBA" id="ARBA00023239"/>
    </source>
</evidence>
<feature type="binding site" evidence="12 15">
    <location>
        <position position="242"/>
    </location>
    <ligand>
        <name>Mg(2+)</name>
        <dbReference type="ChEBI" id="CHEBI:18420"/>
    </ligand>
</feature>
<dbReference type="OrthoDB" id="9804716at2"/>
<feature type="binding site" evidence="12">
    <location>
        <position position="366"/>
    </location>
    <ligand>
        <name>(2R)-2-phosphoglycerate</name>
        <dbReference type="ChEBI" id="CHEBI:58289"/>
    </ligand>
</feature>
<evidence type="ECO:0000256" key="5">
    <source>
        <dbReference type="ARBA" id="ARBA00022490"/>
    </source>
</evidence>
<organism evidence="18 19">
    <name type="scientific">Halobacillus litoralis</name>
    <dbReference type="NCBI Taxonomy" id="45668"/>
    <lineage>
        <taxon>Bacteria</taxon>
        <taxon>Bacillati</taxon>
        <taxon>Bacillota</taxon>
        <taxon>Bacilli</taxon>
        <taxon>Bacillales</taxon>
        <taxon>Bacillaceae</taxon>
        <taxon>Halobacillus</taxon>
    </lineage>
</organism>
<reference evidence="18 19" key="1">
    <citation type="submission" date="2018-01" db="EMBL/GenBank/DDBJ databases">
        <title>The whole genome sequencing and assembly of Halobacillus litoralis ERB031 strain.</title>
        <authorList>
            <person name="Lee S.-J."/>
            <person name="Park M.-K."/>
            <person name="Kim J.-Y."/>
            <person name="Lee Y.-J."/>
            <person name="Yi H."/>
            <person name="Bahn Y.-S."/>
            <person name="Kim J.F."/>
            <person name="Lee D.-W."/>
        </authorList>
    </citation>
    <scope>NUCLEOTIDE SEQUENCE [LARGE SCALE GENOMIC DNA]</scope>
    <source>
        <strain evidence="18 19">ERB 031</strain>
    </source>
</reference>
<dbReference type="AlphaFoldDB" id="A0A410MGA8"/>
<dbReference type="Pfam" id="PF00113">
    <property type="entry name" value="Enolase_C"/>
    <property type="match status" value="1"/>
</dbReference>
<dbReference type="FunFam" id="3.20.20.120:FF:000001">
    <property type="entry name" value="Enolase"/>
    <property type="match status" value="1"/>
</dbReference>
<evidence type="ECO:0000256" key="13">
    <source>
        <dbReference type="PIRSR" id="PIRSR001400-1"/>
    </source>
</evidence>
<dbReference type="EC" id="4.2.1.11" evidence="3 12"/>
<comment type="cofactor">
    <cofactor evidence="15">
        <name>Mg(2+)</name>
        <dbReference type="ChEBI" id="CHEBI:18420"/>
    </cofactor>
    <text evidence="15">Mg(2+) is required for catalysis and for stabilizing the dimer.</text>
</comment>
<name>A0A410MGA8_9BACI</name>
<dbReference type="InterPro" id="IPR000941">
    <property type="entry name" value="Enolase"/>
</dbReference>
<feature type="binding site" evidence="14">
    <location>
        <position position="312"/>
    </location>
    <ligand>
        <name>substrate</name>
    </ligand>
</feature>
<dbReference type="PANTHER" id="PTHR11902">
    <property type="entry name" value="ENOLASE"/>
    <property type="match status" value="1"/>
</dbReference>
<dbReference type="Pfam" id="PF03952">
    <property type="entry name" value="Enolase_N"/>
    <property type="match status" value="1"/>
</dbReference>
<protein>
    <recommendedName>
        <fullName evidence="4 12">Enolase</fullName>
        <ecNumber evidence="3 12">4.2.1.11</ecNumber>
    </recommendedName>
    <alternativeName>
        <fullName evidence="12">2-phospho-D-glycerate hydro-lyase</fullName>
    </alternativeName>
    <alternativeName>
        <fullName evidence="12">2-phosphoglycerate dehydratase</fullName>
    </alternativeName>
</protein>
<dbReference type="PRINTS" id="PR00148">
    <property type="entry name" value="ENOLASE"/>
</dbReference>
<evidence type="ECO:0000256" key="6">
    <source>
        <dbReference type="ARBA" id="ARBA00022525"/>
    </source>
</evidence>
<feature type="binding site" evidence="14">
    <location>
        <position position="388"/>
    </location>
    <ligand>
        <name>substrate</name>
    </ligand>
</feature>
<keyword evidence="6 12" id="KW-0964">Secreted</keyword>
<dbReference type="PROSITE" id="PS00164">
    <property type="entry name" value="ENOLASE"/>
    <property type="match status" value="1"/>
</dbReference>
<evidence type="ECO:0000256" key="9">
    <source>
        <dbReference type="ARBA" id="ARBA00023152"/>
    </source>
</evidence>
<proteinExistence type="inferred from homology"/>
<keyword evidence="7 12" id="KW-0479">Metal-binding</keyword>
<feature type="active site" description="Proton acceptor" evidence="12 13">
    <location>
        <position position="337"/>
    </location>
</feature>
<evidence type="ECO:0000259" key="17">
    <source>
        <dbReference type="SMART" id="SM01193"/>
    </source>
</evidence>
<dbReference type="InterPro" id="IPR020810">
    <property type="entry name" value="Enolase_C"/>
</dbReference>
<dbReference type="SFLD" id="SFLDS00001">
    <property type="entry name" value="Enolase"/>
    <property type="match status" value="1"/>
</dbReference>
<dbReference type="SUPFAM" id="SSF54826">
    <property type="entry name" value="Enolase N-terminal domain-like"/>
    <property type="match status" value="1"/>
</dbReference>
<dbReference type="GO" id="GO:0005576">
    <property type="term" value="C:extracellular region"/>
    <property type="evidence" value="ECO:0007669"/>
    <property type="project" value="UniProtKB-SubCell"/>
</dbReference>
<dbReference type="Gene3D" id="3.30.390.10">
    <property type="entry name" value="Enolase-like, N-terminal domain"/>
    <property type="match status" value="1"/>
</dbReference>
<dbReference type="GO" id="GO:0004634">
    <property type="term" value="F:phosphopyruvate hydratase activity"/>
    <property type="evidence" value="ECO:0007669"/>
    <property type="project" value="UniProtKB-UniRule"/>
</dbReference>
<dbReference type="SFLD" id="SFLDG00178">
    <property type="entry name" value="enolase"/>
    <property type="match status" value="1"/>
</dbReference>
<dbReference type="KEGG" id="hli:HLI_16925"/>
<evidence type="ECO:0000256" key="7">
    <source>
        <dbReference type="ARBA" id="ARBA00022723"/>
    </source>
</evidence>
<sequence length="428" mass="46110">MPYITDVYAREVLDSRGNPTVEVEIYTESGAFGTALVPSGASTGEYEAVELRDGDKERYLGKGVQNAVDNVNEKIAPNLLGMDVTQQVIIDQMMRELDGTENKGNLGANAILGVSMAVAHAAADVVGLPLYKYLGGFTAATLPTPMMNILNGGEHADNNVDIQEFMVMPVGAPTFKEALRMGAEIFHSLKKVLSNKGYNTGVGDEGGFAPDLGSNEEALSTIIEAIEAAGYKPDAEVKLAMDVAASEIYEDGKYNLKGEGVVRTSEEMVDWYEELVNKYPIVSIEDGLDENDWEGTKLLTERIGDRVQLVGDDLFVTNTEKLGRAIEEGIGNSILIKVNQIGTLTETFEAIEMAKRAGYTAVISHRSGETEDATIADIAVATNAGQIKTGAPSRTDRVAKYNQLLRIEDQLLGTATYAGGKAFYNLNK</sequence>
<comment type="pathway">
    <text evidence="1 12">Carbohydrate degradation; glycolysis; pyruvate from D-glyceraldehyde 3-phosphate: step 4/5.</text>
</comment>
<dbReference type="SMART" id="SM01193">
    <property type="entry name" value="Enolase_N"/>
    <property type="match status" value="1"/>
</dbReference>
<feature type="binding site" evidence="12">
    <location>
        <position position="337"/>
    </location>
    <ligand>
        <name>(2R)-2-phosphoglycerate</name>
        <dbReference type="ChEBI" id="CHEBI:58289"/>
    </ligand>
</feature>
<dbReference type="InterPro" id="IPR036849">
    <property type="entry name" value="Enolase-like_C_sf"/>
</dbReference>
<dbReference type="InterPro" id="IPR029017">
    <property type="entry name" value="Enolase-like_N"/>
</dbReference>
<evidence type="ECO:0000256" key="1">
    <source>
        <dbReference type="ARBA" id="ARBA00005031"/>
    </source>
</evidence>
<keyword evidence="10 12" id="KW-0456">Lyase</keyword>
<feature type="active site" description="Proton donor" evidence="12 13">
    <location>
        <position position="205"/>
    </location>
</feature>
<comment type="subcellular location">
    <subcellularLocation>
        <location evidence="12">Cytoplasm</location>
    </subcellularLocation>
    <subcellularLocation>
        <location evidence="12">Secreted</location>
    </subcellularLocation>
    <subcellularLocation>
        <location evidence="12">Cell surface</location>
    </subcellularLocation>
    <text evidence="12">Fractions of enolase are present in both the cytoplasm and on the cell surface.</text>
</comment>
<feature type="binding site" evidence="12">
    <location>
        <position position="163"/>
    </location>
    <ligand>
        <name>(2R)-2-phosphoglycerate</name>
        <dbReference type="ChEBI" id="CHEBI:58289"/>
    </ligand>
</feature>
<feature type="binding site" evidence="14">
    <location>
        <begin position="364"/>
        <end position="367"/>
    </location>
    <ligand>
        <name>substrate</name>
    </ligand>
</feature>
<evidence type="ECO:0000256" key="15">
    <source>
        <dbReference type="PIRSR" id="PIRSR001400-3"/>
    </source>
</evidence>
<comment type="cofactor">
    <cofactor evidence="12">
        <name>Mg(2+)</name>
        <dbReference type="ChEBI" id="CHEBI:18420"/>
    </cofactor>
    <text evidence="12">Binds a second Mg(2+) ion via substrate during catalysis.</text>
</comment>
<gene>
    <name evidence="12" type="primary">eno</name>
    <name evidence="18" type="ORF">HLI_16925</name>
</gene>
<evidence type="ECO:0000256" key="11">
    <source>
        <dbReference type="ARBA" id="ARBA00048951"/>
    </source>
</evidence>
<feature type="binding site" evidence="14">
    <location>
        <position position="155"/>
    </location>
    <ligand>
        <name>substrate</name>
    </ligand>
</feature>
<accession>A0A410MGA8</accession>
<evidence type="ECO:0000256" key="12">
    <source>
        <dbReference type="HAMAP-Rule" id="MF_00318"/>
    </source>
</evidence>
<dbReference type="InterPro" id="IPR020809">
    <property type="entry name" value="Enolase_CS"/>
</dbReference>
<dbReference type="EMBL" id="CP026118">
    <property type="protein sequence ID" value="QAS53769.1"/>
    <property type="molecule type" value="Genomic_DNA"/>
</dbReference>
<dbReference type="HAMAP" id="MF_00318">
    <property type="entry name" value="Enolase"/>
    <property type="match status" value="1"/>
</dbReference>
<dbReference type="NCBIfam" id="TIGR01060">
    <property type="entry name" value="eno"/>
    <property type="match status" value="1"/>
</dbReference>
<dbReference type="Gene3D" id="3.20.20.120">
    <property type="entry name" value="Enolase-like C-terminal domain"/>
    <property type="match status" value="1"/>
</dbReference>
<dbReference type="Proteomes" id="UP000287756">
    <property type="component" value="Chromosome"/>
</dbReference>
<evidence type="ECO:0000256" key="14">
    <source>
        <dbReference type="PIRSR" id="PIRSR001400-2"/>
    </source>
</evidence>
<feature type="binding site" evidence="12 15">
    <location>
        <position position="312"/>
    </location>
    <ligand>
        <name>Mg(2+)</name>
        <dbReference type="ChEBI" id="CHEBI:18420"/>
    </ligand>
</feature>
<comment type="catalytic activity">
    <reaction evidence="11">
        <text>(2R)-2-phosphoglycerate = phosphoenolpyruvate + H2O</text>
        <dbReference type="Rhea" id="RHEA:10164"/>
        <dbReference type="ChEBI" id="CHEBI:15377"/>
        <dbReference type="ChEBI" id="CHEBI:58289"/>
        <dbReference type="ChEBI" id="CHEBI:58702"/>
        <dbReference type="EC" id="4.2.1.11"/>
    </reaction>
    <physiologicalReaction direction="left-to-right" evidence="11">
        <dbReference type="Rhea" id="RHEA:10165"/>
    </physiologicalReaction>
</comment>
<feature type="domain" description="Enolase C-terminal TIM barrel" evidence="16">
    <location>
        <begin position="139"/>
        <end position="425"/>
    </location>
</feature>
<keyword evidence="5 12" id="KW-0963">Cytoplasm</keyword>
<dbReference type="GO" id="GO:0000015">
    <property type="term" value="C:phosphopyruvate hydratase complex"/>
    <property type="evidence" value="ECO:0007669"/>
    <property type="project" value="InterPro"/>
</dbReference>
<keyword evidence="8 12" id="KW-0460">Magnesium</keyword>
<evidence type="ECO:0000313" key="19">
    <source>
        <dbReference type="Proteomes" id="UP000287756"/>
    </source>
</evidence>
<keyword evidence="9 12" id="KW-0324">Glycolysis</keyword>
<dbReference type="GO" id="GO:0009986">
    <property type="term" value="C:cell surface"/>
    <property type="evidence" value="ECO:0007669"/>
    <property type="project" value="UniProtKB-SubCell"/>
</dbReference>
<dbReference type="SFLD" id="SFLDF00002">
    <property type="entry name" value="enolase"/>
    <property type="match status" value="1"/>
</dbReference>
<comment type="function">
    <text evidence="12">Catalyzes the reversible conversion of 2-phosphoglycerate (2-PG) into phosphoenolpyruvate (PEP). It is essential for the degradation of carbohydrates via glycolysis.</text>
</comment>
<evidence type="ECO:0000259" key="16">
    <source>
        <dbReference type="SMART" id="SM01192"/>
    </source>
</evidence>
<feature type="binding site" evidence="14">
    <location>
        <position position="164"/>
    </location>
    <ligand>
        <name>substrate</name>
    </ligand>
</feature>
<feature type="domain" description="Enolase N-terminal" evidence="17">
    <location>
        <begin position="4"/>
        <end position="134"/>
    </location>
</feature>
<dbReference type="UniPathway" id="UPA00109">
    <property type="reaction ID" value="UER00187"/>
</dbReference>
<dbReference type="FunFam" id="3.30.390.10:FF:000001">
    <property type="entry name" value="Enolase"/>
    <property type="match status" value="1"/>
</dbReference>
<evidence type="ECO:0000256" key="2">
    <source>
        <dbReference type="ARBA" id="ARBA00009604"/>
    </source>
</evidence>
<dbReference type="CDD" id="cd03313">
    <property type="entry name" value="enolase"/>
    <property type="match status" value="1"/>
</dbReference>
<evidence type="ECO:0000256" key="4">
    <source>
        <dbReference type="ARBA" id="ARBA00017068"/>
    </source>
</evidence>